<gene>
    <name evidence="2" type="ORF">Ddye_014226</name>
</gene>
<keyword evidence="1" id="KW-1133">Transmembrane helix</keyword>
<proteinExistence type="predicted"/>
<dbReference type="Proteomes" id="UP001280121">
    <property type="component" value="Unassembled WGS sequence"/>
</dbReference>
<feature type="transmembrane region" description="Helical" evidence="1">
    <location>
        <begin position="130"/>
        <end position="151"/>
    </location>
</feature>
<sequence>MILEKYYKEVHLGNSFEQSLQGCLEIHLGGILKRQRRRRKNIVLSFVITNLVLELSAAVLDQVSSSSMNKTRIALFGMLISFVALITCILELIYEFRTENLIWRWSSALPFPWYYYRDRGRKPFGTFKDIVGLVCALCWYVLTTLSILLWLVWLKWGLARAEILWNGVLCGLFFGALFCVFVWGSPVSVEACVFWFGCLVLLRCFLCGGFQWFLILVNVWSDL</sequence>
<dbReference type="AlphaFoldDB" id="A0AAE0CKB3"/>
<name>A0AAE0CKB3_9ROSI</name>
<keyword evidence="1" id="KW-0472">Membrane</keyword>
<dbReference type="EMBL" id="JANJYI010000004">
    <property type="protein sequence ID" value="KAK2654370.1"/>
    <property type="molecule type" value="Genomic_DNA"/>
</dbReference>
<accession>A0AAE0CKB3</accession>
<keyword evidence="3" id="KW-1185">Reference proteome</keyword>
<evidence type="ECO:0000256" key="1">
    <source>
        <dbReference type="SAM" id="Phobius"/>
    </source>
</evidence>
<protein>
    <submittedName>
        <fullName evidence="2">Uncharacterized protein</fullName>
    </submittedName>
</protein>
<feature type="transmembrane region" description="Helical" evidence="1">
    <location>
        <begin position="42"/>
        <end position="60"/>
    </location>
</feature>
<evidence type="ECO:0000313" key="2">
    <source>
        <dbReference type="EMBL" id="KAK2654370.1"/>
    </source>
</evidence>
<feature type="transmembrane region" description="Helical" evidence="1">
    <location>
        <begin position="72"/>
        <end position="94"/>
    </location>
</feature>
<dbReference type="PANTHER" id="PTHR48473:SF1">
    <property type="entry name" value="TIR DOMAIN-CONTAINING PROTEIN"/>
    <property type="match status" value="1"/>
</dbReference>
<feature type="transmembrane region" description="Helical" evidence="1">
    <location>
        <begin position="191"/>
        <end position="215"/>
    </location>
</feature>
<feature type="transmembrane region" description="Helical" evidence="1">
    <location>
        <begin position="163"/>
        <end position="184"/>
    </location>
</feature>
<keyword evidence="1" id="KW-0812">Transmembrane</keyword>
<organism evidence="2 3">
    <name type="scientific">Dipteronia dyeriana</name>
    <dbReference type="NCBI Taxonomy" id="168575"/>
    <lineage>
        <taxon>Eukaryota</taxon>
        <taxon>Viridiplantae</taxon>
        <taxon>Streptophyta</taxon>
        <taxon>Embryophyta</taxon>
        <taxon>Tracheophyta</taxon>
        <taxon>Spermatophyta</taxon>
        <taxon>Magnoliopsida</taxon>
        <taxon>eudicotyledons</taxon>
        <taxon>Gunneridae</taxon>
        <taxon>Pentapetalae</taxon>
        <taxon>rosids</taxon>
        <taxon>malvids</taxon>
        <taxon>Sapindales</taxon>
        <taxon>Sapindaceae</taxon>
        <taxon>Hippocastanoideae</taxon>
        <taxon>Acereae</taxon>
        <taxon>Dipteronia</taxon>
    </lineage>
</organism>
<evidence type="ECO:0000313" key="3">
    <source>
        <dbReference type="Proteomes" id="UP001280121"/>
    </source>
</evidence>
<comment type="caution">
    <text evidence="2">The sequence shown here is derived from an EMBL/GenBank/DDBJ whole genome shotgun (WGS) entry which is preliminary data.</text>
</comment>
<reference evidence="2" key="1">
    <citation type="journal article" date="2023" name="Plant J.">
        <title>Genome sequences and population genomics provide insights into the demographic history, inbreeding, and mutation load of two 'living fossil' tree species of Dipteronia.</title>
        <authorList>
            <person name="Feng Y."/>
            <person name="Comes H.P."/>
            <person name="Chen J."/>
            <person name="Zhu S."/>
            <person name="Lu R."/>
            <person name="Zhang X."/>
            <person name="Li P."/>
            <person name="Qiu J."/>
            <person name="Olsen K.M."/>
            <person name="Qiu Y."/>
        </authorList>
    </citation>
    <scope>NUCLEOTIDE SEQUENCE</scope>
    <source>
        <strain evidence="2">KIB01</strain>
    </source>
</reference>
<dbReference type="PANTHER" id="PTHR48473">
    <property type="entry name" value="TIR DOMAIN-CONTAINING PROTEIN"/>
    <property type="match status" value="1"/>
</dbReference>